<proteinExistence type="predicted"/>
<evidence type="ECO:0000313" key="3">
    <source>
        <dbReference type="Proteomes" id="UP000599312"/>
    </source>
</evidence>
<dbReference type="Pfam" id="PF00565">
    <property type="entry name" value="SNase"/>
    <property type="match status" value="1"/>
</dbReference>
<reference evidence="2" key="1">
    <citation type="submission" date="2020-11" db="EMBL/GenBank/DDBJ databases">
        <authorList>
            <person name="Kim M.K."/>
        </authorList>
    </citation>
    <scope>NUCLEOTIDE SEQUENCE</scope>
    <source>
        <strain evidence="2">BT350</strain>
    </source>
</reference>
<dbReference type="InterPro" id="IPR035437">
    <property type="entry name" value="SNase_OB-fold_sf"/>
</dbReference>
<accession>A0A931BM90</accession>
<dbReference type="AlphaFoldDB" id="A0A931BM90"/>
<dbReference type="EMBL" id="JADQDO010000001">
    <property type="protein sequence ID" value="MBF9232104.1"/>
    <property type="molecule type" value="Genomic_DNA"/>
</dbReference>
<evidence type="ECO:0000259" key="1">
    <source>
        <dbReference type="PROSITE" id="PS50830"/>
    </source>
</evidence>
<gene>
    <name evidence="2" type="ORF">I2H38_01790</name>
</gene>
<evidence type="ECO:0000313" key="2">
    <source>
        <dbReference type="EMBL" id="MBF9232104.1"/>
    </source>
</evidence>
<organism evidence="2 3">
    <name type="scientific">Microvirga alba</name>
    <dbReference type="NCBI Taxonomy" id="2791025"/>
    <lineage>
        <taxon>Bacteria</taxon>
        <taxon>Pseudomonadati</taxon>
        <taxon>Pseudomonadota</taxon>
        <taxon>Alphaproteobacteria</taxon>
        <taxon>Hyphomicrobiales</taxon>
        <taxon>Methylobacteriaceae</taxon>
        <taxon>Microvirga</taxon>
    </lineage>
</organism>
<protein>
    <submittedName>
        <fullName evidence="2">Thermonuclease family protein</fullName>
    </submittedName>
</protein>
<dbReference type="SMART" id="SM00318">
    <property type="entry name" value="SNc"/>
    <property type="match status" value="1"/>
</dbReference>
<sequence length="134" mass="14932">MLDGRAYAVDGDTIRLRDTRIRLKGIDAPELDQTCLKAGQSYPCGEQARNALIAIILKQQVECRLSGRDRYKRPLAHCAVGGKDIGARMVEEGWAVAYGGYAGEEALARRRSAGLWAGTFEYPRDWRRKHVPAN</sequence>
<dbReference type="Proteomes" id="UP000599312">
    <property type="component" value="Unassembled WGS sequence"/>
</dbReference>
<dbReference type="Gene3D" id="2.40.50.90">
    <property type="match status" value="1"/>
</dbReference>
<dbReference type="PANTHER" id="PTHR12302">
    <property type="entry name" value="EBNA2 BINDING PROTEIN P100"/>
    <property type="match status" value="1"/>
</dbReference>
<dbReference type="PANTHER" id="PTHR12302:SF26">
    <property type="entry name" value="BLR1266 PROTEIN"/>
    <property type="match status" value="1"/>
</dbReference>
<name>A0A931BM90_9HYPH</name>
<dbReference type="InterPro" id="IPR016071">
    <property type="entry name" value="Staphylococal_nuclease_OB-fold"/>
</dbReference>
<comment type="caution">
    <text evidence="2">The sequence shown here is derived from an EMBL/GenBank/DDBJ whole genome shotgun (WGS) entry which is preliminary data.</text>
</comment>
<keyword evidence="3" id="KW-1185">Reference proteome</keyword>
<dbReference type="PROSITE" id="PS50830">
    <property type="entry name" value="TNASE_3"/>
    <property type="match status" value="1"/>
</dbReference>
<feature type="domain" description="TNase-like" evidence="1">
    <location>
        <begin position="9"/>
        <end position="118"/>
    </location>
</feature>
<dbReference type="SUPFAM" id="SSF50199">
    <property type="entry name" value="Staphylococcal nuclease"/>
    <property type="match status" value="1"/>
</dbReference>